<comment type="subcellular location">
    <subcellularLocation>
        <location evidence="1">Chromosome</location>
    </subcellularLocation>
    <subcellularLocation>
        <location evidence="2">Cytoplasm</location>
    </subcellularLocation>
</comment>
<evidence type="ECO:0000256" key="3">
    <source>
        <dbReference type="ARBA" id="ARBA00009471"/>
    </source>
</evidence>
<keyword evidence="9" id="KW-0226">DNA condensation</keyword>
<evidence type="ECO:0000256" key="1">
    <source>
        <dbReference type="ARBA" id="ARBA00004286"/>
    </source>
</evidence>
<evidence type="ECO:0000313" key="13">
    <source>
        <dbReference type="Proteomes" id="UP000326759"/>
    </source>
</evidence>
<keyword evidence="5" id="KW-0158">Chromosome</keyword>
<protein>
    <recommendedName>
        <fullName evidence="4">Condensin complex subunit 2</fullName>
    </recommendedName>
</protein>
<feature type="region of interest" description="Disordered" evidence="11">
    <location>
        <begin position="1"/>
        <end position="28"/>
    </location>
</feature>
<evidence type="ECO:0000256" key="11">
    <source>
        <dbReference type="SAM" id="MobiDB-lite"/>
    </source>
</evidence>
<feature type="non-terminal residue" evidence="12">
    <location>
        <position position="181"/>
    </location>
</feature>
<evidence type="ECO:0000256" key="9">
    <source>
        <dbReference type="ARBA" id="ARBA00023067"/>
    </source>
</evidence>
<comment type="similarity">
    <text evidence="3">Belongs to the CND2 (condensin subunit 2) family.</text>
</comment>
<dbReference type="OrthoDB" id="362021at2759"/>
<dbReference type="GO" id="GO:0007076">
    <property type="term" value="P:mitotic chromosome condensation"/>
    <property type="evidence" value="ECO:0007669"/>
    <property type="project" value="InterPro"/>
</dbReference>
<evidence type="ECO:0000256" key="5">
    <source>
        <dbReference type="ARBA" id="ARBA00022454"/>
    </source>
</evidence>
<evidence type="ECO:0000313" key="12">
    <source>
        <dbReference type="EMBL" id="KAB7503347.1"/>
    </source>
</evidence>
<dbReference type="Pfam" id="PF05786">
    <property type="entry name" value="Cnd2"/>
    <property type="match status" value="1"/>
</dbReference>
<evidence type="ECO:0000256" key="6">
    <source>
        <dbReference type="ARBA" id="ARBA00022490"/>
    </source>
</evidence>
<dbReference type="GO" id="GO:0051301">
    <property type="term" value="P:cell division"/>
    <property type="evidence" value="ECO:0007669"/>
    <property type="project" value="UniProtKB-KW"/>
</dbReference>
<feature type="compositionally biased region" description="Basic and acidic residues" evidence="11">
    <location>
        <begin position="1"/>
        <end position="13"/>
    </location>
</feature>
<gene>
    <name evidence="12" type="primary">ncaph</name>
    <name evidence="12" type="ORF">Anas_13921</name>
</gene>
<proteinExistence type="inferred from homology"/>
<reference evidence="12 13" key="1">
    <citation type="journal article" date="2019" name="PLoS Biol.">
        <title>Sex chromosomes control vertical transmission of feminizing Wolbachia symbionts in an isopod.</title>
        <authorList>
            <person name="Becking T."/>
            <person name="Chebbi M.A."/>
            <person name="Giraud I."/>
            <person name="Moumen B."/>
            <person name="Laverre T."/>
            <person name="Caubet Y."/>
            <person name="Peccoud J."/>
            <person name="Gilbert C."/>
            <person name="Cordaux R."/>
        </authorList>
    </citation>
    <scope>NUCLEOTIDE SEQUENCE [LARGE SCALE GENOMIC DNA]</scope>
    <source>
        <strain evidence="12">ANa2</strain>
        <tissue evidence="12">Whole body excluding digestive tract and cuticle</tissue>
    </source>
</reference>
<comment type="caution">
    <text evidence="12">The sequence shown here is derived from an EMBL/GenBank/DDBJ whole genome shotgun (WGS) entry which is preliminary data.</text>
</comment>
<dbReference type="PANTHER" id="PTHR13108:SF9">
    <property type="entry name" value="CONDENSIN COMPLEX SUBUNIT 2"/>
    <property type="match status" value="1"/>
</dbReference>
<sequence>MNPQRENENEHAFDINAVPEPLDEQEQEPFEADDMANIPGDDNIEMEEDNTVITIGGDMACKQSDRAPPPQLEVIHLKHYLSENPLEYSYFDSRVMSAWAGPGHWKLKPLIKGKESCKEGNKLREKQRKEFSLDFCDDPEIEKQFAKSRAATKLSQLTVKKWSIITTTTPLDLHYDPAEFF</sequence>
<dbReference type="GO" id="GO:0005737">
    <property type="term" value="C:cytoplasm"/>
    <property type="evidence" value="ECO:0007669"/>
    <property type="project" value="UniProtKB-SubCell"/>
</dbReference>
<dbReference type="PANTHER" id="PTHR13108">
    <property type="entry name" value="CONDENSIN COMPLEX SUBUNIT 2"/>
    <property type="match status" value="1"/>
</dbReference>
<keyword evidence="13" id="KW-1185">Reference proteome</keyword>
<keyword evidence="10" id="KW-0131">Cell cycle</keyword>
<evidence type="ECO:0000256" key="7">
    <source>
        <dbReference type="ARBA" id="ARBA00022618"/>
    </source>
</evidence>
<dbReference type="GO" id="GO:0000796">
    <property type="term" value="C:condensin complex"/>
    <property type="evidence" value="ECO:0007669"/>
    <property type="project" value="InterPro"/>
</dbReference>
<dbReference type="EMBL" id="SEYY01005317">
    <property type="protein sequence ID" value="KAB7503347.1"/>
    <property type="molecule type" value="Genomic_DNA"/>
</dbReference>
<evidence type="ECO:0000256" key="10">
    <source>
        <dbReference type="ARBA" id="ARBA00023306"/>
    </source>
</evidence>
<dbReference type="GO" id="GO:0003682">
    <property type="term" value="F:chromatin binding"/>
    <property type="evidence" value="ECO:0007669"/>
    <property type="project" value="TreeGrafter"/>
</dbReference>
<keyword evidence="6" id="KW-0963">Cytoplasm</keyword>
<evidence type="ECO:0000256" key="4">
    <source>
        <dbReference type="ARBA" id="ARBA00016065"/>
    </source>
</evidence>
<evidence type="ECO:0000256" key="2">
    <source>
        <dbReference type="ARBA" id="ARBA00004496"/>
    </source>
</evidence>
<organism evidence="12 13">
    <name type="scientific">Armadillidium nasatum</name>
    <dbReference type="NCBI Taxonomy" id="96803"/>
    <lineage>
        <taxon>Eukaryota</taxon>
        <taxon>Metazoa</taxon>
        <taxon>Ecdysozoa</taxon>
        <taxon>Arthropoda</taxon>
        <taxon>Crustacea</taxon>
        <taxon>Multicrustacea</taxon>
        <taxon>Malacostraca</taxon>
        <taxon>Eumalacostraca</taxon>
        <taxon>Peracarida</taxon>
        <taxon>Isopoda</taxon>
        <taxon>Oniscidea</taxon>
        <taxon>Crinocheta</taxon>
        <taxon>Armadillidiidae</taxon>
        <taxon>Armadillidium</taxon>
    </lineage>
</organism>
<keyword evidence="7" id="KW-0132">Cell division</keyword>
<evidence type="ECO:0000256" key="8">
    <source>
        <dbReference type="ARBA" id="ARBA00022776"/>
    </source>
</evidence>
<accession>A0A5N5TAS0</accession>
<dbReference type="Proteomes" id="UP000326759">
    <property type="component" value="Unassembled WGS sequence"/>
</dbReference>
<name>A0A5N5TAS0_9CRUS</name>
<dbReference type="InterPro" id="IPR022816">
    <property type="entry name" value="Condensin_barren_su2"/>
</dbReference>
<dbReference type="AlphaFoldDB" id="A0A5N5TAS0"/>
<keyword evidence="8" id="KW-0498">Mitosis</keyword>